<name>A0A195AUY5_9HYME</name>
<proteinExistence type="predicted"/>
<dbReference type="Proteomes" id="UP000078540">
    <property type="component" value="Unassembled WGS sequence"/>
</dbReference>
<reference evidence="1 2" key="1">
    <citation type="submission" date="2015-09" db="EMBL/GenBank/DDBJ databases">
        <title>Atta colombica WGS genome.</title>
        <authorList>
            <person name="Nygaard S."/>
            <person name="Hu H."/>
            <person name="Boomsma J."/>
            <person name="Zhang G."/>
        </authorList>
    </citation>
    <scope>NUCLEOTIDE SEQUENCE [LARGE SCALE GENOMIC DNA]</scope>
    <source>
        <strain evidence="1">Treedump-2</strain>
        <tissue evidence="1">Whole body</tissue>
    </source>
</reference>
<evidence type="ECO:0000313" key="1">
    <source>
        <dbReference type="EMBL" id="KYM75867.1"/>
    </source>
</evidence>
<sequence length="57" mass="6310">MCGAVAGGGNLNVNDTYGSPSELGCRFLQPNTRIKFFTIRQIRTSLLIKIFTEFGKK</sequence>
<dbReference type="EMBL" id="KQ976738">
    <property type="protein sequence ID" value="KYM75867.1"/>
    <property type="molecule type" value="Genomic_DNA"/>
</dbReference>
<keyword evidence="2" id="KW-1185">Reference proteome</keyword>
<gene>
    <name evidence="1" type="ORF">ALC53_13932</name>
</gene>
<dbReference type="AlphaFoldDB" id="A0A195AUY5"/>
<evidence type="ECO:0000313" key="2">
    <source>
        <dbReference type="Proteomes" id="UP000078540"/>
    </source>
</evidence>
<accession>A0A195AUY5</accession>
<organism evidence="1 2">
    <name type="scientific">Atta colombica</name>
    <dbReference type="NCBI Taxonomy" id="520822"/>
    <lineage>
        <taxon>Eukaryota</taxon>
        <taxon>Metazoa</taxon>
        <taxon>Ecdysozoa</taxon>
        <taxon>Arthropoda</taxon>
        <taxon>Hexapoda</taxon>
        <taxon>Insecta</taxon>
        <taxon>Pterygota</taxon>
        <taxon>Neoptera</taxon>
        <taxon>Endopterygota</taxon>
        <taxon>Hymenoptera</taxon>
        <taxon>Apocrita</taxon>
        <taxon>Aculeata</taxon>
        <taxon>Formicoidea</taxon>
        <taxon>Formicidae</taxon>
        <taxon>Myrmicinae</taxon>
        <taxon>Atta</taxon>
    </lineage>
</organism>
<protein>
    <submittedName>
        <fullName evidence="1">Uncharacterized protein</fullName>
    </submittedName>
</protein>